<comment type="caution">
    <text evidence="1">The sequence shown here is derived from an EMBL/GenBank/DDBJ whole genome shotgun (WGS) entry which is preliminary data.</text>
</comment>
<accession>X0WM67</accession>
<dbReference type="InterPro" id="IPR015001">
    <property type="entry name" value="DUF1850"/>
</dbReference>
<reference evidence="1" key="1">
    <citation type="journal article" date="2014" name="Front. Microbiol.">
        <title>High frequency of phylogenetically diverse reductive dehalogenase-homologous genes in deep subseafloor sedimentary metagenomes.</title>
        <authorList>
            <person name="Kawai M."/>
            <person name="Futagami T."/>
            <person name="Toyoda A."/>
            <person name="Takaki Y."/>
            <person name="Nishi S."/>
            <person name="Hori S."/>
            <person name="Arai W."/>
            <person name="Tsubouchi T."/>
            <person name="Morono Y."/>
            <person name="Uchiyama I."/>
            <person name="Ito T."/>
            <person name="Fujiyama A."/>
            <person name="Inagaki F."/>
            <person name="Takami H."/>
        </authorList>
    </citation>
    <scope>NUCLEOTIDE SEQUENCE</scope>
    <source>
        <strain evidence="1">Expedition CK06-06</strain>
    </source>
</reference>
<dbReference type="EMBL" id="BARS01038586">
    <property type="protein sequence ID" value="GAG24312.1"/>
    <property type="molecule type" value="Genomic_DNA"/>
</dbReference>
<proteinExistence type="predicted"/>
<gene>
    <name evidence="1" type="ORF">S01H1_59030</name>
</gene>
<dbReference type="Pfam" id="PF08905">
    <property type="entry name" value="DUF1850"/>
    <property type="match status" value="1"/>
</dbReference>
<evidence type="ECO:0000313" key="1">
    <source>
        <dbReference type="EMBL" id="GAG24312.1"/>
    </source>
</evidence>
<sequence>GSIMKSIRIEQGESFTVKFIHSVEKAPIFEFFYVDHKGRIILKEVKFKKIGVGYGRYLPTLYPSEQRNGWYYMSNINVPVTLAYRVGYVANHTLVIRGRDYSFSEFVPPGDLLKIVCARD</sequence>
<feature type="non-terminal residue" evidence="1">
    <location>
        <position position="1"/>
    </location>
</feature>
<organism evidence="1">
    <name type="scientific">marine sediment metagenome</name>
    <dbReference type="NCBI Taxonomy" id="412755"/>
    <lineage>
        <taxon>unclassified sequences</taxon>
        <taxon>metagenomes</taxon>
        <taxon>ecological metagenomes</taxon>
    </lineage>
</organism>
<name>X0WM67_9ZZZZ</name>
<evidence type="ECO:0008006" key="2">
    <source>
        <dbReference type="Google" id="ProtNLM"/>
    </source>
</evidence>
<dbReference type="AlphaFoldDB" id="X0WM67"/>
<protein>
    <recommendedName>
        <fullName evidence="2">DUF1850 domain-containing protein</fullName>
    </recommendedName>
</protein>